<feature type="transmembrane region" description="Helical" evidence="1">
    <location>
        <begin position="12"/>
        <end position="32"/>
    </location>
</feature>
<evidence type="ECO:0000313" key="4">
    <source>
        <dbReference type="Proteomes" id="UP000823618"/>
    </source>
</evidence>
<sequence length="251" mass="28324">MKKNKKSPTQKQSFYGVVAVLGILALGTFVTIDQMHTNRMQDQMKKVELADSKHVSEEHNNPLSTESEEQEFFETTTEQIKESTNKPLERTNVVGDSAIKTEKKEVKKTEDNISYDGTTKLKWPISGNVILPFSMDSTIYFQTLDQYQCNPGMMIQASEGADIKSIAKGKVINVEKTSKYGTTVTVDVGNHFCIKYGQLKDVTCKKGDVLEIDALIGRVAKVTEFFTLEGNHLYFEMNKNDKPVNPMKYLE</sequence>
<dbReference type="AlphaFoldDB" id="A0A9D9I021"/>
<dbReference type="Pfam" id="PF01551">
    <property type="entry name" value="Peptidase_M23"/>
    <property type="match status" value="1"/>
</dbReference>
<keyword evidence="1" id="KW-0472">Membrane</keyword>
<protein>
    <submittedName>
        <fullName evidence="3">M23 family metallopeptidase</fullName>
    </submittedName>
</protein>
<dbReference type="Proteomes" id="UP000823618">
    <property type="component" value="Unassembled WGS sequence"/>
</dbReference>
<dbReference type="InterPro" id="IPR050570">
    <property type="entry name" value="Cell_wall_metabolism_enzyme"/>
</dbReference>
<gene>
    <name evidence="3" type="ORF">IAC13_05585</name>
</gene>
<dbReference type="InterPro" id="IPR016047">
    <property type="entry name" value="M23ase_b-sheet_dom"/>
</dbReference>
<keyword evidence="1" id="KW-0812">Transmembrane</keyword>
<dbReference type="PANTHER" id="PTHR21666:SF270">
    <property type="entry name" value="MUREIN HYDROLASE ACTIVATOR ENVC"/>
    <property type="match status" value="1"/>
</dbReference>
<reference evidence="3" key="2">
    <citation type="journal article" date="2021" name="PeerJ">
        <title>Extensive microbial diversity within the chicken gut microbiome revealed by metagenomics and culture.</title>
        <authorList>
            <person name="Gilroy R."/>
            <person name="Ravi A."/>
            <person name="Getino M."/>
            <person name="Pursley I."/>
            <person name="Horton D.L."/>
            <person name="Alikhan N.F."/>
            <person name="Baker D."/>
            <person name="Gharbi K."/>
            <person name="Hall N."/>
            <person name="Watson M."/>
            <person name="Adriaenssens E.M."/>
            <person name="Foster-Nyarko E."/>
            <person name="Jarju S."/>
            <person name="Secka A."/>
            <person name="Antonio M."/>
            <person name="Oren A."/>
            <person name="Chaudhuri R.R."/>
            <person name="La Ragione R."/>
            <person name="Hildebrand F."/>
            <person name="Pallen M.J."/>
        </authorList>
    </citation>
    <scope>NUCLEOTIDE SEQUENCE</scope>
    <source>
        <strain evidence="3">E3-2379</strain>
    </source>
</reference>
<feature type="domain" description="M23ase beta-sheet core" evidence="2">
    <location>
        <begin position="150"/>
        <end position="246"/>
    </location>
</feature>
<dbReference type="CDD" id="cd12797">
    <property type="entry name" value="M23_peptidase"/>
    <property type="match status" value="1"/>
</dbReference>
<dbReference type="GO" id="GO:0004222">
    <property type="term" value="F:metalloendopeptidase activity"/>
    <property type="evidence" value="ECO:0007669"/>
    <property type="project" value="TreeGrafter"/>
</dbReference>
<dbReference type="Gene3D" id="2.70.70.10">
    <property type="entry name" value="Glucose Permease (Domain IIA)"/>
    <property type="match status" value="1"/>
</dbReference>
<evidence type="ECO:0000313" key="3">
    <source>
        <dbReference type="EMBL" id="MBO8463388.1"/>
    </source>
</evidence>
<evidence type="ECO:0000256" key="1">
    <source>
        <dbReference type="SAM" id="Phobius"/>
    </source>
</evidence>
<name>A0A9D9I021_9FIRM</name>
<accession>A0A9D9I021</accession>
<organism evidence="3 4">
    <name type="scientific">Candidatus Scybalomonas excrementavium</name>
    <dbReference type="NCBI Taxonomy" id="2840943"/>
    <lineage>
        <taxon>Bacteria</taxon>
        <taxon>Bacillati</taxon>
        <taxon>Bacillota</taxon>
        <taxon>Clostridia</taxon>
        <taxon>Lachnospirales</taxon>
        <taxon>Lachnospiraceae</taxon>
        <taxon>Lachnospiraceae incertae sedis</taxon>
        <taxon>Candidatus Scybalomonas</taxon>
    </lineage>
</organism>
<dbReference type="EMBL" id="JADIML010000152">
    <property type="protein sequence ID" value="MBO8463388.1"/>
    <property type="molecule type" value="Genomic_DNA"/>
</dbReference>
<evidence type="ECO:0000259" key="2">
    <source>
        <dbReference type="Pfam" id="PF01551"/>
    </source>
</evidence>
<dbReference type="InterPro" id="IPR011055">
    <property type="entry name" value="Dup_hybrid_motif"/>
</dbReference>
<dbReference type="SUPFAM" id="SSF51261">
    <property type="entry name" value="Duplicated hybrid motif"/>
    <property type="match status" value="1"/>
</dbReference>
<reference evidence="3" key="1">
    <citation type="submission" date="2020-10" db="EMBL/GenBank/DDBJ databases">
        <authorList>
            <person name="Gilroy R."/>
        </authorList>
    </citation>
    <scope>NUCLEOTIDE SEQUENCE</scope>
    <source>
        <strain evidence="3">E3-2379</strain>
    </source>
</reference>
<comment type="caution">
    <text evidence="3">The sequence shown here is derived from an EMBL/GenBank/DDBJ whole genome shotgun (WGS) entry which is preliminary data.</text>
</comment>
<proteinExistence type="predicted"/>
<keyword evidence="1" id="KW-1133">Transmembrane helix</keyword>
<dbReference type="PANTHER" id="PTHR21666">
    <property type="entry name" value="PEPTIDASE-RELATED"/>
    <property type="match status" value="1"/>
</dbReference>